<evidence type="ECO:0000259" key="2">
    <source>
        <dbReference type="Pfam" id="PF13193"/>
    </source>
</evidence>
<feature type="domain" description="AMP-binding enzyme C-terminal" evidence="2">
    <location>
        <begin position="439"/>
        <end position="513"/>
    </location>
</feature>
<dbReference type="Gene3D" id="3.40.50.12780">
    <property type="entry name" value="N-terminal domain of ligase-like"/>
    <property type="match status" value="1"/>
</dbReference>
<dbReference type="InterPro" id="IPR050237">
    <property type="entry name" value="ATP-dep_AMP-bd_enzyme"/>
</dbReference>
<dbReference type="RefSeq" id="WP_247420275.1">
    <property type="nucleotide sequence ID" value="NZ_JALLGW010000003.1"/>
</dbReference>
<keyword evidence="3" id="KW-0436">Ligase</keyword>
<dbReference type="InterPro" id="IPR045851">
    <property type="entry name" value="AMP-bd_C_sf"/>
</dbReference>
<dbReference type="InterPro" id="IPR020845">
    <property type="entry name" value="AMP-binding_CS"/>
</dbReference>
<dbReference type="AlphaFoldDB" id="A0ABD5RSA4"/>
<dbReference type="PROSITE" id="PS00455">
    <property type="entry name" value="AMP_BINDING"/>
    <property type="match status" value="1"/>
</dbReference>
<dbReference type="Gene3D" id="3.30.300.30">
    <property type="match status" value="1"/>
</dbReference>
<dbReference type="PANTHER" id="PTHR43767">
    <property type="entry name" value="LONG-CHAIN-FATTY-ACID--COA LIGASE"/>
    <property type="match status" value="1"/>
</dbReference>
<organism evidence="3 4">
    <name type="scientific">Halomarina salina</name>
    <dbReference type="NCBI Taxonomy" id="1872699"/>
    <lineage>
        <taxon>Archaea</taxon>
        <taxon>Methanobacteriati</taxon>
        <taxon>Methanobacteriota</taxon>
        <taxon>Stenosarchaea group</taxon>
        <taxon>Halobacteria</taxon>
        <taxon>Halobacteriales</taxon>
        <taxon>Natronomonadaceae</taxon>
        <taxon>Halomarina</taxon>
    </lineage>
</organism>
<dbReference type="InterPro" id="IPR025110">
    <property type="entry name" value="AMP-bd_C"/>
</dbReference>
<evidence type="ECO:0000313" key="3">
    <source>
        <dbReference type="EMBL" id="MFC5973475.1"/>
    </source>
</evidence>
<dbReference type="EMBL" id="JBHSQH010000002">
    <property type="protein sequence ID" value="MFC5973475.1"/>
    <property type="molecule type" value="Genomic_DNA"/>
</dbReference>
<feature type="domain" description="AMP-dependent synthetase/ligase" evidence="1">
    <location>
        <begin position="12"/>
        <end position="389"/>
    </location>
</feature>
<keyword evidence="4" id="KW-1185">Reference proteome</keyword>
<dbReference type="SUPFAM" id="SSF56801">
    <property type="entry name" value="Acetyl-CoA synthetase-like"/>
    <property type="match status" value="1"/>
</dbReference>
<protein>
    <submittedName>
        <fullName evidence="3">Long-chain-fatty-acid--CoA ligase</fullName>
        <ecNumber evidence="3">6.2.1.3</ecNumber>
    </submittedName>
</protein>
<sequence>MTHLPTLPGTLARTTRKYPEREAVVYPRKDVRLTYEELDRRVTRCANALRDLGVEPGDRVSLLMYNSAEFVVAMFGLLRAGAVFNPINYRLAPGEVGYILDDSDSSVLLFEEATRETVEAGRDEFGTVDRYLYVDDDVESTPDYARGFHETVSTADDGPVEIEVAPTDQYAIMYTSGTTGRPKGVVHSHQDATYHNMLYFGRLDLDYTDVGVSAMPLYHNAELNCGLCPRLNLGATTVVLHQFDPERVLDVVDAEQATHLFVASRTWSELLSAAEDAADFDGSSLQLGIYGAAPMPPTLLEQCIETFCEDYATAYGMTEMGPCATFIRPDEVHDQLGSVGRAAPNHELRIVSPTETESPDDPVAPTDVVQRGDVGEIILQGPPMLTEYWNRPGLTADAIRDGWFFTGDAGYVNEDGYLFLVDRIDDMIISGGENIYPTEIENVLYDHEAVEAVAVVGEENGEWGERVVAYVVGSGADADSLDEFCRSRDELADFKRPREYYFVDELPRNPSGKIQKFELQPSDVDGSSI</sequence>
<reference evidence="3 4" key="1">
    <citation type="journal article" date="2019" name="Int. J. Syst. Evol. Microbiol.">
        <title>The Global Catalogue of Microorganisms (GCM) 10K type strain sequencing project: providing services to taxonomists for standard genome sequencing and annotation.</title>
        <authorList>
            <consortium name="The Broad Institute Genomics Platform"/>
            <consortium name="The Broad Institute Genome Sequencing Center for Infectious Disease"/>
            <person name="Wu L."/>
            <person name="Ma J."/>
        </authorList>
    </citation>
    <scope>NUCLEOTIDE SEQUENCE [LARGE SCALE GENOMIC DNA]</scope>
    <source>
        <strain evidence="3 4">CGMCC 1.12543</strain>
    </source>
</reference>
<dbReference type="Pfam" id="PF13193">
    <property type="entry name" value="AMP-binding_C"/>
    <property type="match status" value="1"/>
</dbReference>
<dbReference type="Proteomes" id="UP001596099">
    <property type="component" value="Unassembled WGS sequence"/>
</dbReference>
<evidence type="ECO:0000313" key="4">
    <source>
        <dbReference type="Proteomes" id="UP001596099"/>
    </source>
</evidence>
<name>A0ABD5RSA4_9EURY</name>
<dbReference type="PANTHER" id="PTHR43767:SF1">
    <property type="entry name" value="NONRIBOSOMAL PEPTIDE SYNTHASE PES1 (EUROFUNG)-RELATED"/>
    <property type="match status" value="1"/>
</dbReference>
<dbReference type="NCBIfam" id="NF004837">
    <property type="entry name" value="PRK06187.1"/>
    <property type="match status" value="1"/>
</dbReference>
<dbReference type="InterPro" id="IPR042099">
    <property type="entry name" value="ANL_N_sf"/>
</dbReference>
<dbReference type="InterPro" id="IPR000873">
    <property type="entry name" value="AMP-dep_synth/lig_dom"/>
</dbReference>
<gene>
    <name evidence="3" type="ORF">ACFPYI_19270</name>
</gene>
<dbReference type="GO" id="GO:0004467">
    <property type="term" value="F:long-chain fatty acid-CoA ligase activity"/>
    <property type="evidence" value="ECO:0007669"/>
    <property type="project" value="UniProtKB-EC"/>
</dbReference>
<proteinExistence type="predicted"/>
<evidence type="ECO:0000259" key="1">
    <source>
        <dbReference type="Pfam" id="PF00501"/>
    </source>
</evidence>
<accession>A0ABD5RSA4</accession>
<dbReference type="Pfam" id="PF00501">
    <property type="entry name" value="AMP-binding"/>
    <property type="match status" value="1"/>
</dbReference>
<dbReference type="EC" id="6.2.1.3" evidence="3"/>
<comment type="caution">
    <text evidence="3">The sequence shown here is derived from an EMBL/GenBank/DDBJ whole genome shotgun (WGS) entry which is preliminary data.</text>
</comment>